<keyword evidence="2" id="KW-1185">Reference proteome</keyword>
<organism evidence="1 2">
    <name type="scientific">Acipenser ruthenus</name>
    <name type="common">Sterlet sturgeon</name>
    <dbReference type="NCBI Taxonomy" id="7906"/>
    <lineage>
        <taxon>Eukaryota</taxon>
        <taxon>Metazoa</taxon>
        <taxon>Chordata</taxon>
        <taxon>Craniata</taxon>
        <taxon>Vertebrata</taxon>
        <taxon>Euteleostomi</taxon>
        <taxon>Actinopterygii</taxon>
        <taxon>Chondrostei</taxon>
        <taxon>Acipenseriformes</taxon>
        <taxon>Acipenseridae</taxon>
        <taxon>Acipenser</taxon>
    </lineage>
</organism>
<sequence>MAEKEVWPTMTMQSAVVTSSLRIKTNWFDGRGNCKALQSVFEAFALVNQWSEAEKGGQLISAQSCILTLPTGERTKYITLAAAAEGAMETTGPVDLLFGRLPEAEDDPALVGPDYVHDLQDRL</sequence>
<comment type="caution">
    <text evidence="1">The sequence shown here is derived from an EMBL/GenBank/DDBJ whole genome shotgun (WGS) entry which is preliminary data.</text>
</comment>
<protein>
    <submittedName>
        <fullName evidence="1">Uncharacterized protein</fullName>
    </submittedName>
</protein>
<accession>A0A662YZ40</accession>
<evidence type="ECO:0000313" key="1">
    <source>
        <dbReference type="EMBL" id="RXN01162.1"/>
    </source>
</evidence>
<evidence type="ECO:0000313" key="2">
    <source>
        <dbReference type="Proteomes" id="UP000289886"/>
    </source>
</evidence>
<reference evidence="1 2" key="1">
    <citation type="submission" date="2019-01" db="EMBL/GenBank/DDBJ databases">
        <title>Draft Genome and Complete Hox-Cluster Characterization of the Sterlet Sturgeon (Acipenser ruthenus).</title>
        <authorList>
            <person name="Wei Q."/>
        </authorList>
    </citation>
    <scope>NUCLEOTIDE SEQUENCE [LARGE SCALE GENOMIC DNA]</scope>
    <source>
        <strain evidence="1">WHYD16114868_AA</strain>
        <tissue evidence="1">Blood</tissue>
    </source>
</reference>
<proteinExistence type="predicted"/>
<dbReference type="Proteomes" id="UP000289886">
    <property type="component" value="Unassembled WGS sequence"/>
</dbReference>
<gene>
    <name evidence="1" type="ORF">EOD39_7759</name>
</gene>
<dbReference type="AlphaFoldDB" id="A0A662YZ40"/>
<dbReference type="EMBL" id="SCEB01000076">
    <property type="protein sequence ID" value="RXN01162.1"/>
    <property type="molecule type" value="Genomic_DNA"/>
</dbReference>
<name>A0A662YZ40_ACIRT</name>